<accession>A0A9R1VD91</accession>
<keyword evidence="3" id="KW-1185">Reference proteome</keyword>
<comment type="caution">
    <text evidence="2">The sequence shown here is derived from an EMBL/GenBank/DDBJ whole genome shotgun (WGS) entry which is preliminary data.</text>
</comment>
<gene>
    <name evidence="2" type="ORF">LSAT_V11C500288810</name>
</gene>
<proteinExistence type="predicted"/>
<protein>
    <submittedName>
        <fullName evidence="2">Uncharacterized protein</fullName>
    </submittedName>
</protein>
<dbReference type="AlphaFoldDB" id="A0A9R1VD91"/>
<dbReference type="EMBL" id="NBSK02000005">
    <property type="protein sequence ID" value="KAJ0202938.1"/>
    <property type="molecule type" value="Genomic_DNA"/>
</dbReference>
<dbReference type="Proteomes" id="UP000235145">
    <property type="component" value="Unassembled WGS sequence"/>
</dbReference>
<sequence>MEIVEDFDTIDVELDELFIKKQTPRCKDNDGDESHDLKPAYETDDEEGALQKGLREKKDEDGADFQYSIHDPKVKLNEMKPFWEKVVCANEKVKVQCPFLVRASWMRTEISFQIKKFVDKHKCVRTFNNAKLMDPTWIARKFLKELIRKPNLKCKEMQVIIQLKFHFKLVKSGHVFINGKLSDHYAKFMRSNPGSTIKVVVNVNPNGTTTFQRIYIGFKAIAN</sequence>
<evidence type="ECO:0000313" key="2">
    <source>
        <dbReference type="EMBL" id="KAJ0202938.1"/>
    </source>
</evidence>
<feature type="compositionally biased region" description="Basic and acidic residues" evidence="1">
    <location>
        <begin position="25"/>
        <end position="41"/>
    </location>
</feature>
<feature type="region of interest" description="Disordered" evidence="1">
    <location>
        <begin position="24"/>
        <end position="50"/>
    </location>
</feature>
<dbReference type="PANTHER" id="PTHR31973:SF187">
    <property type="entry name" value="MUTATOR TRANSPOSASE MUDRA PROTEIN"/>
    <property type="match status" value="1"/>
</dbReference>
<organism evidence="2 3">
    <name type="scientific">Lactuca sativa</name>
    <name type="common">Garden lettuce</name>
    <dbReference type="NCBI Taxonomy" id="4236"/>
    <lineage>
        <taxon>Eukaryota</taxon>
        <taxon>Viridiplantae</taxon>
        <taxon>Streptophyta</taxon>
        <taxon>Embryophyta</taxon>
        <taxon>Tracheophyta</taxon>
        <taxon>Spermatophyta</taxon>
        <taxon>Magnoliopsida</taxon>
        <taxon>eudicotyledons</taxon>
        <taxon>Gunneridae</taxon>
        <taxon>Pentapetalae</taxon>
        <taxon>asterids</taxon>
        <taxon>campanulids</taxon>
        <taxon>Asterales</taxon>
        <taxon>Asteraceae</taxon>
        <taxon>Cichorioideae</taxon>
        <taxon>Cichorieae</taxon>
        <taxon>Lactucinae</taxon>
        <taxon>Lactuca</taxon>
    </lineage>
</organism>
<reference evidence="2 3" key="1">
    <citation type="journal article" date="2017" name="Nat. Commun.">
        <title>Genome assembly with in vitro proximity ligation data and whole-genome triplication in lettuce.</title>
        <authorList>
            <person name="Reyes-Chin-Wo S."/>
            <person name="Wang Z."/>
            <person name="Yang X."/>
            <person name="Kozik A."/>
            <person name="Arikit S."/>
            <person name="Song C."/>
            <person name="Xia L."/>
            <person name="Froenicke L."/>
            <person name="Lavelle D.O."/>
            <person name="Truco M.J."/>
            <person name="Xia R."/>
            <person name="Zhu S."/>
            <person name="Xu C."/>
            <person name="Xu H."/>
            <person name="Xu X."/>
            <person name="Cox K."/>
            <person name="Korf I."/>
            <person name="Meyers B.C."/>
            <person name="Michelmore R.W."/>
        </authorList>
    </citation>
    <scope>NUCLEOTIDE SEQUENCE [LARGE SCALE GENOMIC DNA]</scope>
    <source>
        <strain evidence="3">cv. Salinas</strain>
        <tissue evidence="2">Seedlings</tissue>
    </source>
</reference>
<evidence type="ECO:0000313" key="3">
    <source>
        <dbReference type="Proteomes" id="UP000235145"/>
    </source>
</evidence>
<name>A0A9R1VD91_LACSA</name>
<evidence type="ECO:0000256" key="1">
    <source>
        <dbReference type="SAM" id="MobiDB-lite"/>
    </source>
</evidence>
<dbReference type="PANTHER" id="PTHR31973">
    <property type="entry name" value="POLYPROTEIN, PUTATIVE-RELATED"/>
    <property type="match status" value="1"/>
</dbReference>